<feature type="domain" description="SH2" evidence="11">
    <location>
        <begin position="1"/>
        <end position="97"/>
    </location>
</feature>
<evidence type="ECO:0000313" key="15">
    <source>
        <dbReference type="Proteomes" id="UP000699462"/>
    </source>
</evidence>
<evidence type="ECO:0000256" key="8">
    <source>
        <dbReference type="ARBA" id="ARBA00051722"/>
    </source>
</evidence>
<dbReference type="SMART" id="SM00194">
    <property type="entry name" value="PTPc"/>
    <property type="match status" value="1"/>
</dbReference>
<dbReference type="PRINTS" id="PR00401">
    <property type="entry name" value="SH2DOMAIN"/>
</dbReference>
<dbReference type="GO" id="GO:0004726">
    <property type="term" value="F:non-membrane spanning protein tyrosine phosphatase activity"/>
    <property type="evidence" value="ECO:0007669"/>
    <property type="project" value="TreeGrafter"/>
</dbReference>
<dbReference type="InterPro" id="IPR000980">
    <property type="entry name" value="SH2"/>
</dbReference>
<feature type="domain" description="Tyrosine specific protein phosphatases" evidence="13">
    <location>
        <begin position="545"/>
        <end position="621"/>
    </location>
</feature>
<protein>
    <recommendedName>
        <fullName evidence="2">protein-tyrosine-phosphatase</fullName>
        <ecNumber evidence="2">3.1.3.48</ecNumber>
    </recommendedName>
</protein>
<keyword evidence="7 9" id="KW-0727">SH2 domain</keyword>
<evidence type="ECO:0000256" key="4">
    <source>
        <dbReference type="ARBA" id="ARBA00022737"/>
    </source>
</evidence>
<evidence type="ECO:0000259" key="12">
    <source>
        <dbReference type="PROSITE" id="PS50055"/>
    </source>
</evidence>
<dbReference type="InterPro" id="IPR036860">
    <property type="entry name" value="SH2_dom_sf"/>
</dbReference>
<dbReference type="GO" id="GO:0050839">
    <property type="term" value="F:cell adhesion molecule binding"/>
    <property type="evidence" value="ECO:0007669"/>
    <property type="project" value="TreeGrafter"/>
</dbReference>
<evidence type="ECO:0000256" key="1">
    <source>
        <dbReference type="ARBA" id="ARBA00004496"/>
    </source>
</evidence>
<evidence type="ECO:0000256" key="2">
    <source>
        <dbReference type="ARBA" id="ARBA00013064"/>
    </source>
</evidence>
<dbReference type="PANTHER" id="PTHR46559:SF3">
    <property type="entry name" value="TYROSINE-PROTEIN PHOSPHATASE NON-RECEPTOR TYPE"/>
    <property type="match status" value="1"/>
</dbReference>
<keyword evidence="4" id="KW-0677">Repeat</keyword>
<evidence type="ECO:0000256" key="5">
    <source>
        <dbReference type="ARBA" id="ARBA00022801"/>
    </source>
</evidence>
<dbReference type="SMART" id="SM00404">
    <property type="entry name" value="PTPc_motif"/>
    <property type="match status" value="1"/>
</dbReference>
<evidence type="ECO:0000256" key="3">
    <source>
        <dbReference type="ARBA" id="ARBA00022490"/>
    </source>
</evidence>
<dbReference type="InterPro" id="IPR000387">
    <property type="entry name" value="Tyr_Pase_dom"/>
</dbReference>
<evidence type="ECO:0000259" key="13">
    <source>
        <dbReference type="PROSITE" id="PS50056"/>
    </source>
</evidence>
<organism evidence="14 15">
    <name type="scientific">Paragonimus westermani</name>
    <dbReference type="NCBI Taxonomy" id="34504"/>
    <lineage>
        <taxon>Eukaryota</taxon>
        <taxon>Metazoa</taxon>
        <taxon>Spiralia</taxon>
        <taxon>Lophotrochozoa</taxon>
        <taxon>Platyhelminthes</taxon>
        <taxon>Trematoda</taxon>
        <taxon>Digenea</taxon>
        <taxon>Plagiorchiida</taxon>
        <taxon>Troglotremata</taxon>
        <taxon>Troglotrematidae</taxon>
        <taxon>Paragonimus</taxon>
    </lineage>
</organism>
<dbReference type="InterPro" id="IPR003595">
    <property type="entry name" value="Tyr_Pase_cat"/>
</dbReference>
<comment type="caution">
    <text evidence="14">The sequence shown here is derived from an EMBL/GenBank/DDBJ whole genome shotgun (WGS) entry which is preliminary data.</text>
</comment>
<keyword evidence="3" id="KW-0963">Cytoplasm</keyword>
<feature type="domain" description="SH2" evidence="11">
    <location>
        <begin position="107"/>
        <end position="202"/>
    </location>
</feature>
<feature type="domain" description="Tyrosine-protein phosphatase" evidence="12">
    <location>
        <begin position="232"/>
        <end position="630"/>
    </location>
</feature>
<dbReference type="Pfam" id="PF00017">
    <property type="entry name" value="SH2"/>
    <property type="match status" value="2"/>
</dbReference>
<evidence type="ECO:0000313" key="14">
    <source>
        <dbReference type="EMBL" id="KAF8567314.1"/>
    </source>
</evidence>
<keyword evidence="6" id="KW-0904">Protein phosphatase</keyword>
<dbReference type="GO" id="GO:0030971">
    <property type="term" value="F:receptor tyrosine kinase binding"/>
    <property type="evidence" value="ECO:0007669"/>
    <property type="project" value="TreeGrafter"/>
</dbReference>
<dbReference type="AlphaFoldDB" id="A0A8T0DK64"/>
<dbReference type="EC" id="3.1.3.48" evidence="2"/>
<dbReference type="EMBL" id="JTDF01003993">
    <property type="protein sequence ID" value="KAF8567314.1"/>
    <property type="molecule type" value="Genomic_DNA"/>
</dbReference>
<dbReference type="InterPro" id="IPR029021">
    <property type="entry name" value="Prot-tyrosine_phosphatase-like"/>
</dbReference>
<evidence type="ECO:0000256" key="7">
    <source>
        <dbReference type="ARBA" id="ARBA00022999"/>
    </source>
</evidence>
<feature type="compositionally biased region" description="Basic and acidic residues" evidence="10">
    <location>
        <begin position="451"/>
        <end position="467"/>
    </location>
</feature>
<keyword evidence="5" id="KW-0378">Hydrolase</keyword>
<name>A0A8T0DK64_9TREM</name>
<feature type="non-terminal residue" evidence="14">
    <location>
        <position position="1"/>
    </location>
</feature>
<comment type="subcellular location">
    <subcellularLocation>
        <location evidence="1">Cytoplasm</location>
    </subcellularLocation>
</comment>
<accession>A0A8T0DK64</accession>
<dbReference type="Gene3D" id="3.30.505.10">
    <property type="entry name" value="SH2 domain"/>
    <property type="match status" value="2"/>
</dbReference>
<dbReference type="SMART" id="SM00252">
    <property type="entry name" value="SH2"/>
    <property type="match status" value="2"/>
</dbReference>
<sequence>WFHHNLTGLEAENLLLLKGVSGSFLARPSHSTPGSFTLSVRRGDEVTHIRIQNTEEFLDLYGGEKFATLSELVTYYMENEGQLKEKNGDVIVLKYPLVSEDPTKERWFHGRITGKQAEKMLFAKGTYGCFLVRESVHRPGSYVLSVLTGEQVAHIMIQGRSNGMYDVGGGHQFSSLKELINFYNHTPMVEKNGGLVPLKQPFNTTRFNVSTIDQRIRQLEQENGQGSGSHGFSEEFEELHQEAHNKLNTREEGSMLYNRDKNRYKNILPFDRTQVKLLDGDPNELGSDYINANYICWPVQFTESLSSGNGSVIGNMVNFMSNHQNLPKPGSNHLNPNSDWPSEVTNVPSPSNAANPAAAFFFNGKPRYIATQGVILSTQDSFWRMIWQERSAVIVMITKIVERGRNKCVRYWPTEEEGERVFHTHRHVLRVRNISERNSVNYTLRQLLLTREPDRSQPSTDPEKRMNEPISAGRTTSTVLTDGDLALDTNSSMEDRVPESPPSTDTANQSHVCNDATDDKSFTVYHYHFTVWPDHGTPSDPSCVLDFMHDISARQDSIPGAGPIIVHCSAGIGRTGTFIVIDMLINYIKTMGLNCDLDISRTIQMVREQRSGMVQTETQYRFIYKAVQQYVNTVSKRVKLENDLRPTGRDYTNINRAADDVGTLASVGVGSPGLFSVPLSNVTTGTPDSSSPTPDSHVHTSPVPVCSPPATIPFSSSPPKAVLSTTASGSRNTGCLVHANNSKKLASRSQTNTDQCTCSCNAMVATTTSRNASHSCVDSRAAADRKHDLETSPSFPVCRIPQAHLMDGFIPSFLANCTLVRLTYFSVLPAHVAHRFLDVQVRPIGHSDRFMFSVRP</sequence>
<evidence type="ECO:0000256" key="6">
    <source>
        <dbReference type="ARBA" id="ARBA00022912"/>
    </source>
</evidence>
<dbReference type="SUPFAM" id="SSF55550">
    <property type="entry name" value="SH2 domain"/>
    <property type="match status" value="2"/>
</dbReference>
<feature type="compositionally biased region" description="Polar residues" evidence="10">
    <location>
        <begin position="502"/>
        <end position="511"/>
    </location>
</feature>
<dbReference type="OrthoDB" id="8815311at2759"/>
<keyword evidence="15" id="KW-1185">Reference proteome</keyword>
<evidence type="ECO:0000256" key="10">
    <source>
        <dbReference type="SAM" id="MobiDB-lite"/>
    </source>
</evidence>
<dbReference type="PROSITE" id="PS50055">
    <property type="entry name" value="TYR_PHOSPHATASE_PTP"/>
    <property type="match status" value="1"/>
</dbReference>
<dbReference type="Pfam" id="PF00102">
    <property type="entry name" value="Y_phosphatase"/>
    <property type="match status" value="3"/>
</dbReference>
<reference evidence="14 15" key="1">
    <citation type="submission" date="2019-07" db="EMBL/GenBank/DDBJ databases">
        <title>Annotation for the trematode Paragonimus westermani.</title>
        <authorList>
            <person name="Choi Y.-J."/>
        </authorList>
    </citation>
    <scope>NUCLEOTIDE SEQUENCE [LARGE SCALE GENOMIC DNA]</scope>
    <source>
        <strain evidence="14">180907_Pwestermani</strain>
    </source>
</reference>
<dbReference type="GO" id="GO:0070374">
    <property type="term" value="P:positive regulation of ERK1 and ERK2 cascade"/>
    <property type="evidence" value="ECO:0007669"/>
    <property type="project" value="TreeGrafter"/>
</dbReference>
<dbReference type="PRINTS" id="PR00700">
    <property type="entry name" value="PRTYPHPHTASE"/>
</dbReference>
<dbReference type="PROSITE" id="PS00383">
    <property type="entry name" value="TYR_PHOSPHATASE_1"/>
    <property type="match status" value="1"/>
</dbReference>
<gene>
    <name evidence="14" type="ORF">P879_02980</name>
</gene>
<dbReference type="Proteomes" id="UP000699462">
    <property type="component" value="Unassembled WGS sequence"/>
</dbReference>
<dbReference type="InterPro" id="IPR016130">
    <property type="entry name" value="Tyr_Pase_AS"/>
</dbReference>
<comment type="catalytic activity">
    <reaction evidence="8">
        <text>O-phospho-L-tyrosyl-[protein] + H2O = L-tyrosyl-[protein] + phosphate</text>
        <dbReference type="Rhea" id="RHEA:10684"/>
        <dbReference type="Rhea" id="RHEA-COMP:10136"/>
        <dbReference type="Rhea" id="RHEA-COMP:20101"/>
        <dbReference type="ChEBI" id="CHEBI:15377"/>
        <dbReference type="ChEBI" id="CHEBI:43474"/>
        <dbReference type="ChEBI" id="CHEBI:46858"/>
        <dbReference type="ChEBI" id="CHEBI:61978"/>
        <dbReference type="EC" id="3.1.3.48"/>
    </reaction>
</comment>
<dbReference type="GO" id="GO:0005737">
    <property type="term" value="C:cytoplasm"/>
    <property type="evidence" value="ECO:0007669"/>
    <property type="project" value="UniProtKB-SubCell"/>
</dbReference>
<proteinExistence type="predicted"/>
<evidence type="ECO:0000256" key="9">
    <source>
        <dbReference type="PROSITE-ProRule" id="PRU00191"/>
    </source>
</evidence>
<dbReference type="Gene3D" id="3.90.190.10">
    <property type="entry name" value="Protein tyrosine phosphatase superfamily"/>
    <property type="match status" value="1"/>
</dbReference>
<dbReference type="PROSITE" id="PS50056">
    <property type="entry name" value="TYR_PHOSPHATASE_2"/>
    <property type="match status" value="1"/>
</dbReference>
<dbReference type="InterPro" id="IPR000242">
    <property type="entry name" value="PTP_cat"/>
</dbReference>
<evidence type="ECO:0000259" key="11">
    <source>
        <dbReference type="PROSITE" id="PS50001"/>
    </source>
</evidence>
<dbReference type="FunFam" id="3.30.505.10:FF:000018">
    <property type="entry name" value="Tyrosine-protein phosphatase non-receptor type"/>
    <property type="match status" value="1"/>
</dbReference>
<dbReference type="SUPFAM" id="SSF52799">
    <property type="entry name" value="(Phosphotyrosine protein) phosphatases II"/>
    <property type="match status" value="1"/>
</dbReference>
<dbReference type="PROSITE" id="PS50001">
    <property type="entry name" value="SH2"/>
    <property type="match status" value="2"/>
</dbReference>
<dbReference type="CDD" id="cd10340">
    <property type="entry name" value="SH2_N-SH2_SHP_like"/>
    <property type="match status" value="1"/>
</dbReference>
<dbReference type="PANTHER" id="PTHR46559">
    <property type="entry name" value="TYROSINE-PROTEIN PHOSPHATASE NON-RECEPTOR TYPE 11"/>
    <property type="match status" value="1"/>
</dbReference>
<dbReference type="CDD" id="cd09931">
    <property type="entry name" value="SH2_C-SH2_SHP_like"/>
    <property type="match status" value="1"/>
</dbReference>
<feature type="region of interest" description="Disordered" evidence="10">
    <location>
        <begin position="449"/>
        <end position="511"/>
    </location>
</feature>